<accession>A0A5N6LNV2</accession>
<comment type="caution">
    <text evidence="2">The sequence shown here is derived from an EMBL/GenBank/DDBJ whole genome shotgun (WGS) entry which is preliminary data.</text>
</comment>
<dbReference type="AlphaFoldDB" id="A0A5N6LNV2"/>
<dbReference type="EMBL" id="SZYD01000019">
    <property type="protein sequence ID" value="KAD2393920.1"/>
    <property type="molecule type" value="Genomic_DNA"/>
</dbReference>
<sequence length="68" mass="7354">MLINFEIGFGVVKEGNQTKFCTSLLVNSHIEGDKGGHEGGWLASGNSVGDKGWFDHQRDGGRYNGGDR</sequence>
<name>A0A5N6LNV2_9ASTR</name>
<dbReference type="Proteomes" id="UP000326396">
    <property type="component" value="Linkage Group LG9"/>
</dbReference>
<reference evidence="2 3" key="1">
    <citation type="submission" date="2019-05" db="EMBL/GenBank/DDBJ databases">
        <title>Mikania micrantha, genome provides insights into the molecular mechanism of rapid growth.</title>
        <authorList>
            <person name="Liu B."/>
        </authorList>
    </citation>
    <scope>NUCLEOTIDE SEQUENCE [LARGE SCALE GENOMIC DNA]</scope>
    <source>
        <strain evidence="2">NLD-2019</strain>
        <tissue evidence="2">Leaf</tissue>
    </source>
</reference>
<evidence type="ECO:0000313" key="3">
    <source>
        <dbReference type="Proteomes" id="UP000326396"/>
    </source>
</evidence>
<feature type="compositionally biased region" description="Basic and acidic residues" evidence="1">
    <location>
        <begin position="52"/>
        <end position="68"/>
    </location>
</feature>
<feature type="region of interest" description="Disordered" evidence="1">
    <location>
        <begin position="36"/>
        <end position="68"/>
    </location>
</feature>
<proteinExistence type="predicted"/>
<keyword evidence="3" id="KW-1185">Reference proteome</keyword>
<organism evidence="2 3">
    <name type="scientific">Mikania micrantha</name>
    <name type="common">bitter vine</name>
    <dbReference type="NCBI Taxonomy" id="192012"/>
    <lineage>
        <taxon>Eukaryota</taxon>
        <taxon>Viridiplantae</taxon>
        <taxon>Streptophyta</taxon>
        <taxon>Embryophyta</taxon>
        <taxon>Tracheophyta</taxon>
        <taxon>Spermatophyta</taxon>
        <taxon>Magnoliopsida</taxon>
        <taxon>eudicotyledons</taxon>
        <taxon>Gunneridae</taxon>
        <taxon>Pentapetalae</taxon>
        <taxon>asterids</taxon>
        <taxon>campanulids</taxon>
        <taxon>Asterales</taxon>
        <taxon>Asteraceae</taxon>
        <taxon>Asteroideae</taxon>
        <taxon>Heliantheae alliance</taxon>
        <taxon>Eupatorieae</taxon>
        <taxon>Mikania</taxon>
    </lineage>
</organism>
<gene>
    <name evidence="2" type="ORF">E3N88_40897</name>
</gene>
<protein>
    <submittedName>
        <fullName evidence="2">Uncharacterized protein</fullName>
    </submittedName>
</protein>
<evidence type="ECO:0000313" key="2">
    <source>
        <dbReference type="EMBL" id="KAD2393920.1"/>
    </source>
</evidence>
<evidence type="ECO:0000256" key="1">
    <source>
        <dbReference type="SAM" id="MobiDB-lite"/>
    </source>
</evidence>